<proteinExistence type="predicted"/>
<reference evidence="6 7" key="1">
    <citation type="journal article" date="2023" name="Nat. Commun.">
        <title>Origin of minicircular mitochondrial genomes in red algae.</title>
        <authorList>
            <person name="Lee Y."/>
            <person name="Cho C.H."/>
            <person name="Lee Y.M."/>
            <person name="Park S.I."/>
            <person name="Yang J.H."/>
            <person name="West J.A."/>
            <person name="Bhattacharya D."/>
            <person name="Yoon H.S."/>
        </authorList>
    </citation>
    <scope>NUCLEOTIDE SEQUENCE [LARGE SCALE GENOMIC DNA]</scope>
    <source>
        <strain evidence="6 7">CCMP1338</strain>
        <tissue evidence="6">Whole cell</tissue>
    </source>
</reference>
<name>A0AAV8UWJ3_9RHOD</name>
<gene>
    <name evidence="6" type="ORF">NDN08_003458</name>
</gene>
<keyword evidence="7" id="KW-1185">Reference proteome</keyword>
<evidence type="ECO:0000256" key="2">
    <source>
        <dbReference type="ARBA" id="ARBA00022679"/>
    </source>
</evidence>
<dbReference type="EMBL" id="JAMWBK010000003">
    <property type="protein sequence ID" value="KAJ8906975.1"/>
    <property type="molecule type" value="Genomic_DNA"/>
</dbReference>
<evidence type="ECO:0000256" key="1">
    <source>
        <dbReference type="ARBA" id="ARBA00012457"/>
    </source>
</evidence>
<dbReference type="Pfam" id="PF12804">
    <property type="entry name" value="NTP_transf_3"/>
    <property type="match status" value="1"/>
</dbReference>
<evidence type="ECO:0000256" key="3">
    <source>
        <dbReference type="ARBA" id="ARBA00022695"/>
    </source>
</evidence>
<protein>
    <recommendedName>
        <fullName evidence="1">UDP-N-acetylglucosamine diphosphorylase</fullName>
        <ecNumber evidence="1">2.7.7.23</ecNumber>
    </recommendedName>
</protein>
<dbReference type="InterPro" id="IPR025877">
    <property type="entry name" value="MobA-like_NTP_Trfase"/>
</dbReference>
<dbReference type="InterPro" id="IPR050065">
    <property type="entry name" value="GlmU-like"/>
</dbReference>
<evidence type="ECO:0000259" key="5">
    <source>
        <dbReference type="Pfam" id="PF12804"/>
    </source>
</evidence>
<evidence type="ECO:0000313" key="7">
    <source>
        <dbReference type="Proteomes" id="UP001157974"/>
    </source>
</evidence>
<dbReference type="SUPFAM" id="SSF53448">
    <property type="entry name" value="Nucleotide-diphospho-sugar transferases"/>
    <property type="match status" value="1"/>
</dbReference>
<dbReference type="InterPro" id="IPR029044">
    <property type="entry name" value="Nucleotide-diphossugar_trans"/>
</dbReference>
<keyword evidence="3" id="KW-0548">Nucleotidyltransferase</keyword>
<evidence type="ECO:0000313" key="6">
    <source>
        <dbReference type="EMBL" id="KAJ8906975.1"/>
    </source>
</evidence>
<dbReference type="Gene3D" id="3.90.550.10">
    <property type="entry name" value="Spore Coat Polysaccharide Biosynthesis Protein SpsA, Chain A"/>
    <property type="match status" value="1"/>
</dbReference>
<keyword evidence="2" id="KW-0808">Transferase</keyword>
<comment type="caution">
    <text evidence="6">The sequence shown here is derived from an EMBL/GenBank/DDBJ whole genome shotgun (WGS) entry which is preliminary data.</text>
</comment>
<evidence type="ECO:0000256" key="4">
    <source>
        <dbReference type="ARBA" id="ARBA00048493"/>
    </source>
</evidence>
<feature type="domain" description="MobA-like NTP transferase" evidence="5">
    <location>
        <begin position="45"/>
        <end position="168"/>
    </location>
</feature>
<dbReference type="PANTHER" id="PTHR43584">
    <property type="entry name" value="NUCLEOTIDYL TRANSFERASE"/>
    <property type="match status" value="1"/>
</dbReference>
<accession>A0AAV8UWJ3</accession>
<comment type="catalytic activity">
    <reaction evidence="4">
        <text>N-acetyl-alpha-D-glucosamine 1-phosphate + UTP + H(+) = UDP-N-acetyl-alpha-D-glucosamine + diphosphate</text>
        <dbReference type="Rhea" id="RHEA:13509"/>
        <dbReference type="ChEBI" id="CHEBI:15378"/>
        <dbReference type="ChEBI" id="CHEBI:33019"/>
        <dbReference type="ChEBI" id="CHEBI:46398"/>
        <dbReference type="ChEBI" id="CHEBI:57705"/>
        <dbReference type="ChEBI" id="CHEBI:57776"/>
        <dbReference type="EC" id="2.7.7.23"/>
    </reaction>
</comment>
<dbReference type="AlphaFoldDB" id="A0AAV8UWJ3"/>
<dbReference type="PANTHER" id="PTHR43584:SF3">
    <property type="entry name" value="BIFUNCTIONAL PROTEIN GLMU"/>
    <property type="match status" value="1"/>
</dbReference>
<organism evidence="6 7">
    <name type="scientific">Rhodosorus marinus</name>
    <dbReference type="NCBI Taxonomy" id="101924"/>
    <lineage>
        <taxon>Eukaryota</taxon>
        <taxon>Rhodophyta</taxon>
        <taxon>Stylonematophyceae</taxon>
        <taxon>Stylonematales</taxon>
        <taxon>Stylonemataceae</taxon>
        <taxon>Rhodosorus</taxon>
    </lineage>
</organism>
<dbReference type="Proteomes" id="UP001157974">
    <property type="component" value="Unassembled WGS sequence"/>
</dbReference>
<sequence length="330" mass="35490">MAPDSVKGLTEGVSLGEFLKYGESLPAVDVTDEFRDALEKSNAFATILAAGKGSRFSSELPKVIYPCLGIPMAAHALSAAEGAGIPSVLVVGYGKEQVLSSLLPYAGKSCLVAEDQLRIGTGHAVYVVSQTVPKAYGGDVVVMYGDNPGIDSKTLRDLLSFHQSQKAFVGSRFAATILTGSRSAIKSKSTSGYGRIIRNPEGDVVDIVEKKQIDRMEYHAVWQSPSGVSLSKTELEDMDEFNSGIVVASANKYFRVLEQATAVQTSPEPHRKFEFYATDFVKIMRASGLAIGGFKVDAKDTWKLEGANTVDELVQVEDRMKAAMATEENT</sequence>
<dbReference type="GO" id="GO:0003977">
    <property type="term" value="F:UDP-N-acetylglucosamine diphosphorylase activity"/>
    <property type="evidence" value="ECO:0007669"/>
    <property type="project" value="UniProtKB-EC"/>
</dbReference>
<dbReference type="EC" id="2.7.7.23" evidence="1"/>